<dbReference type="PANTHER" id="PTHR34995">
    <property type="entry name" value="DNA-DIRECTED RNA POLYMERASE SUBUNIT BETA"/>
    <property type="match status" value="1"/>
</dbReference>
<dbReference type="HAMAP" id="MF_01324">
    <property type="entry name" value="RNApol_bact_RpoC2"/>
    <property type="match status" value="1"/>
</dbReference>
<dbReference type="GO" id="GO:0000428">
    <property type="term" value="C:DNA-directed RNA polymerase complex"/>
    <property type="evidence" value="ECO:0007669"/>
    <property type="project" value="UniProtKB-KW"/>
</dbReference>
<evidence type="ECO:0000259" key="7">
    <source>
        <dbReference type="Pfam" id="PF04998"/>
    </source>
</evidence>
<keyword evidence="4 6" id="KW-0548">Nucleotidyltransferase</keyword>
<dbReference type="Gene3D" id="1.10.1790.20">
    <property type="match status" value="1"/>
</dbReference>
<evidence type="ECO:0000259" key="8">
    <source>
        <dbReference type="Pfam" id="PF05000"/>
    </source>
</evidence>
<keyword evidence="6" id="KW-0862">Zinc</keyword>
<comment type="catalytic activity">
    <reaction evidence="6">
        <text>RNA(n) + a ribonucleoside 5'-triphosphate = RNA(n+1) + diphosphate</text>
        <dbReference type="Rhea" id="RHEA:21248"/>
        <dbReference type="Rhea" id="RHEA-COMP:14527"/>
        <dbReference type="Rhea" id="RHEA-COMP:17342"/>
        <dbReference type="ChEBI" id="CHEBI:33019"/>
        <dbReference type="ChEBI" id="CHEBI:61557"/>
        <dbReference type="ChEBI" id="CHEBI:140395"/>
        <dbReference type="EC" id="2.7.7.6"/>
    </reaction>
</comment>
<dbReference type="CDD" id="cd02655">
    <property type="entry name" value="RNAP_beta'_C"/>
    <property type="match status" value="1"/>
</dbReference>
<gene>
    <name evidence="6 9" type="primary">rpoC2</name>
</gene>
<feature type="binding site" evidence="6">
    <location>
        <position position="293"/>
    </location>
    <ligand>
        <name>Zn(2+)</name>
        <dbReference type="ChEBI" id="CHEBI:29105"/>
    </ligand>
</feature>
<comment type="function">
    <text evidence="6">DNA-dependent RNA polymerase catalyzes the transcription of DNA into RNA using the four ribonucleoside triphosphates as substrates.</text>
</comment>
<accession>A0AB39U2M7</accession>
<keyword evidence="2 9" id="KW-0934">Plastid</keyword>
<proteinExistence type="inferred from homology"/>
<comment type="subunit">
    <text evidence="6">In plastids the minimal PEP RNA polymerase catalytic core is composed of four subunits: alpha, beta, beta', and beta''. When a (nuclear-encoded) sigma factor is associated with the core the holoenzyme is formed, which can initiate transcription.</text>
</comment>
<feature type="binding site" evidence="6">
    <location>
        <position position="303"/>
    </location>
    <ligand>
        <name>Zn(2+)</name>
        <dbReference type="ChEBI" id="CHEBI:29105"/>
    </ligand>
</feature>
<reference evidence="9" key="1">
    <citation type="submission" date="2024-07" db="EMBL/GenBank/DDBJ databases">
        <authorList>
            <person name="Jiangping S."/>
            <person name="Xinsheng Q."/>
            <person name="Yuehong Y."/>
            <person name="Minyu L."/>
        </authorList>
    </citation>
    <scope>NUCLEOTIDE SEQUENCE</scope>
</reference>
<dbReference type="Gene3D" id="1.10.150.390">
    <property type="match status" value="1"/>
</dbReference>
<evidence type="ECO:0000256" key="3">
    <source>
        <dbReference type="ARBA" id="ARBA00022679"/>
    </source>
</evidence>
<dbReference type="Gene3D" id="1.10.274.100">
    <property type="entry name" value="RNA polymerase Rpb1, domain 3"/>
    <property type="match status" value="1"/>
</dbReference>
<keyword evidence="3 6" id="KW-0808">Transferase</keyword>
<keyword evidence="1 6" id="KW-0240">DNA-directed RNA polymerase</keyword>
<feature type="domain" description="RNA polymerase Rpb1" evidence="8">
    <location>
        <begin position="92"/>
        <end position="160"/>
    </location>
</feature>
<comment type="cofactor">
    <cofactor evidence="6">
        <name>Zn(2+)</name>
        <dbReference type="ChEBI" id="CHEBI:29105"/>
    </cofactor>
    <text evidence="6">Binds 1 Zn(2+) ion per subunit.</text>
</comment>
<evidence type="ECO:0000256" key="6">
    <source>
        <dbReference type="HAMAP-Rule" id="MF_01324"/>
    </source>
</evidence>
<evidence type="ECO:0000256" key="4">
    <source>
        <dbReference type="ARBA" id="ARBA00022695"/>
    </source>
</evidence>
<dbReference type="EC" id="2.7.7.6" evidence="6"/>
<comment type="similarity">
    <text evidence="6">Belongs to the RNA polymerase beta' chain family. RpoC2 subfamily.</text>
</comment>
<geneLocation type="chloroplast" evidence="9"/>
<dbReference type="Pfam" id="PF05000">
    <property type="entry name" value="RNA_pol_Rpb1_4"/>
    <property type="match status" value="1"/>
</dbReference>
<evidence type="ECO:0000256" key="5">
    <source>
        <dbReference type="ARBA" id="ARBA00023163"/>
    </source>
</evidence>
<keyword evidence="6" id="KW-0479">Metal-binding</keyword>
<organism evidence="9">
    <name type="scientific">Ophioglossum hongii</name>
    <dbReference type="NCBI Taxonomy" id="3238578"/>
    <lineage>
        <taxon>Eukaryota</taxon>
        <taxon>Viridiplantae</taxon>
        <taxon>Streptophyta</taxon>
        <taxon>Embryophyta</taxon>
        <taxon>Tracheophyta</taxon>
        <taxon>Polypodiopsida</taxon>
        <taxon>Ophioglossidae</taxon>
        <taxon>Ophioglossales</taxon>
        <taxon>Ophioglossaceae</taxon>
        <taxon>Ophioglossoideae</taxon>
        <taxon>Ophioglossum</taxon>
    </lineage>
</organism>
<feature type="binding site" evidence="6">
    <location>
        <position position="220"/>
    </location>
    <ligand>
        <name>Zn(2+)</name>
        <dbReference type="ChEBI" id="CHEBI:29105"/>
    </ligand>
</feature>
<dbReference type="InterPro" id="IPR038120">
    <property type="entry name" value="Rpb1_funnel_sf"/>
</dbReference>
<dbReference type="SUPFAM" id="SSF64484">
    <property type="entry name" value="beta and beta-prime subunits of DNA dependent RNA-polymerase"/>
    <property type="match status" value="1"/>
</dbReference>
<dbReference type="InterPro" id="IPR050254">
    <property type="entry name" value="RNA_pol_beta''_euk"/>
</dbReference>
<dbReference type="InterPro" id="IPR042102">
    <property type="entry name" value="RNA_pol_Rpb1_3_sf"/>
</dbReference>
<keyword evidence="9" id="KW-0150">Chloroplast</keyword>
<feature type="domain" description="RNA polymerase Rpb1" evidence="7">
    <location>
        <begin position="172"/>
        <end position="367"/>
    </location>
</feature>
<dbReference type="GO" id="GO:0003899">
    <property type="term" value="F:DNA-directed RNA polymerase activity"/>
    <property type="evidence" value="ECO:0007669"/>
    <property type="project" value="UniProtKB-UniRule"/>
</dbReference>
<dbReference type="Pfam" id="PF04998">
    <property type="entry name" value="RNA_pol_Rpb1_5"/>
    <property type="match status" value="2"/>
</dbReference>
<evidence type="ECO:0000256" key="1">
    <source>
        <dbReference type="ARBA" id="ARBA00022478"/>
    </source>
</evidence>
<dbReference type="GO" id="GO:0003677">
    <property type="term" value="F:DNA binding"/>
    <property type="evidence" value="ECO:0007669"/>
    <property type="project" value="UniProtKB-UniRule"/>
</dbReference>
<dbReference type="NCBIfam" id="TIGR02388">
    <property type="entry name" value="rpoC2_cyan"/>
    <property type="match status" value="1"/>
</dbReference>
<comment type="subcellular location">
    <subcellularLocation>
        <location evidence="6">Plastid</location>
        <location evidence="6">Chloroplast</location>
    </subcellularLocation>
</comment>
<feature type="binding site" evidence="6">
    <location>
        <position position="300"/>
    </location>
    <ligand>
        <name>Zn(2+)</name>
        <dbReference type="ChEBI" id="CHEBI:29105"/>
    </ligand>
</feature>
<evidence type="ECO:0000256" key="2">
    <source>
        <dbReference type="ARBA" id="ARBA00022640"/>
    </source>
</evidence>
<dbReference type="GO" id="GO:0008270">
    <property type="term" value="F:zinc ion binding"/>
    <property type="evidence" value="ECO:0007669"/>
    <property type="project" value="UniProtKB-UniRule"/>
</dbReference>
<feature type="domain" description="RNA polymerase Rpb1" evidence="7">
    <location>
        <begin position="1220"/>
        <end position="1261"/>
    </location>
</feature>
<dbReference type="InterPro" id="IPR007081">
    <property type="entry name" value="RNA_pol_Rpb1_5"/>
</dbReference>
<dbReference type="InterPro" id="IPR007083">
    <property type="entry name" value="RNA_pol_Rpb1_4"/>
</dbReference>
<dbReference type="Gene3D" id="1.10.132.30">
    <property type="match status" value="1"/>
</dbReference>
<dbReference type="InterPro" id="IPR012756">
    <property type="entry name" value="DNA-dir_RpoC2_beta_pp"/>
</dbReference>
<sequence length="1417" mass="158814">MAERAELLFYNKLMDRAAIKRLISRLVAHFGITYTTNILDQLKTLGFQRATNASISLGIDDLLTASSKAWLIRDAEKQSSILEQHHRYGSVNAVERLRQSIETWYATSEYLKQEMNPTFEVTDPPNPVHMMSFSGARGSLSQVHQLVGMRGLMSDPQGQIIDLPIQSNLREGLSLTEYIISCYGARKGVVDTAVRTSDAGYLTRRLVEVVQHIVVRKTDCGTIGGVPLNPLQDPDGFIRSIPQQKLIGRVLADNVYVDTRCIAIRNQDIGNELADRLVAFRVQPISIRSPLTCRNITWICQLCYGWSLTHHELVELGEAVGIIAGQSIGEPGTQLTLRTFHTGGVFTGDIAEHVRAPFDGIVYFNEDSVHPARTRHGHPAWLCQDDLSVSIRGRDGIYKFVAPPQSFVLVQNNQYVESKQVIAEVRAEKSPPKEEVKKYVYSDSEGEMHWSTIVRHSSKHAKNNVYPILETGYVWVLSGGLCEIGKAPSSPYKDRDRISFRPFPIKNESLLNSRRANDGKEVEPSNPYQKKQVFNRSRFDSRITSKFLDSLYSLNIPQNFSLKRNRMNGRFILPMGRGGSVRYRKALHVNFVLQIPKNGILNRGDILAIYEDPKHRISTSGILKYGTARVNSTADGEFIYEYGKRTSFISRYRILEGGNFFLIPGEIYTIHQSHSFLSVLNNSIVRAGEQIAPNISSKSGGLVRIEKSQNNIEIRVLPGNIYNAKEITGISEHNDALIPPGASVSDHFRSKDWIYLQWITSHRRDTFAIARPVVEYNVPNGYSSDIFTSDLPLEKQNHSKIQVRAIEYMLYEDGEEVRVINDANIQLVQICLVMDWERERNIEPADIYILELRVGNIYKTYLCISFSSHLDPYIGSDRDGSYSKHICSNGFSWNDSITRIPKAQSLIERQGTIRSVSEQGTSFSILSPQNLFKNSLYTNSEYLNESNQLDRNLKLGEVTFFPADSPSVVSKNNFLYGVITPSEKSREIGTASTDFVLPVSHTHMAQGINELGLLGNSHNIVNCSSYPCGTAGNKILFKKSSFINNPRSIHQVPDWYLIDEKKEICGLGSLYPIGRNNCYYTFRLPDSHYGGASIVNLGQSICGNAELCGGLISSQSGQIISIHSDSFTIRLAKPYLATEGATVHSHYGNTLKEGDTLITLTYERFKSGDIIQGLPKVEQLLEARPTNSVSRDLERGFEDWNKGITRLIGNFWSCFLGAGISMEQSRTDLVDQIQRVYRSQGVRVSDKHIEIIVRQMTSKALTLEDRMADAFLPGELIELSRAQRMNRALGRSISYKPIVLGVTKASLNTTSFISEASFQETTRVLARAAIRGRIDWLKGLKENVILGSIVPTGTGNEEVICQMTLEKQGEIILPGTTPSNNGMINVLSYHGNSLISPTKKHIHEELRRAISGRNSDQ</sequence>
<name>A0AB39U2M7_9MONI</name>
<dbReference type="GO" id="GO:0009507">
    <property type="term" value="C:chloroplast"/>
    <property type="evidence" value="ECO:0007669"/>
    <property type="project" value="UniProtKB-SubCell"/>
</dbReference>
<dbReference type="EMBL" id="PQ140142">
    <property type="protein sequence ID" value="XDR06719.1"/>
    <property type="molecule type" value="Genomic_DNA"/>
</dbReference>
<dbReference type="PANTHER" id="PTHR34995:SF1">
    <property type="entry name" value="DNA-DIRECTED RNA POLYMERASE SUBUNIT BETA"/>
    <property type="match status" value="1"/>
</dbReference>
<keyword evidence="5 6" id="KW-0804">Transcription</keyword>
<dbReference type="GO" id="GO:0006351">
    <property type="term" value="P:DNA-templated transcription"/>
    <property type="evidence" value="ECO:0007669"/>
    <property type="project" value="UniProtKB-UniRule"/>
</dbReference>
<protein>
    <recommendedName>
        <fullName evidence="6">DNA-directed RNA polymerase subunit beta''</fullName>
        <ecNumber evidence="6">2.7.7.6</ecNumber>
    </recommendedName>
    <alternativeName>
        <fullName evidence="6">PEP</fullName>
    </alternativeName>
    <alternativeName>
        <fullName evidence="6">Plastid-encoded RNA polymerase subunit beta''</fullName>
        <shortName evidence="6">RNA polymerase subunit beta''</shortName>
    </alternativeName>
</protein>
<evidence type="ECO:0000313" key="9">
    <source>
        <dbReference type="EMBL" id="XDR06719.1"/>
    </source>
</evidence>